<accession>A0A1H7FNC7</accession>
<evidence type="ECO:0000313" key="2">
    <source>
        <dbReference type="EMBL" id="SEK25640.1"/>
    </source>
</evidence>
<dbReference type="AlphaFoldDB" id="A0A1H7FNC7"/>
<protein>
    <submittedName>
        <fullName evidence="2">Putative auto-transporter adhesin, head GIN domain</fullName>
    </submittedName>
</protein>
<dbReference type="RefSeq" id="WP_143053770.1">
    <property type="nucleotide sequence ID" value="NZ_FNZR01000001.1"/>
</dbReference>
<organism evidence="2 3">
    <name type="scientific">Parapedobacter koreensis</name>
    <dbReference type="NCBI Taxonomy" id="332977"/>
    <lineage>
        <taxon>Bacteria</taxon>
        <taxon>Pseudomonadati</taxon>
        <taxon>Bacteroidota</taxon>
        <taxon>Sphingobacteriia</taxon>
        <taxon>Sphingobacteriales</taxon>
        <taxon>Sphingobacteriaceae</taxon>
        <taxon>Parapedobacter</taxon>
    </lineage>
</organism>
<keyword evidence="3" id="KW-1185">Reference proteome</keyword>
<dbReference type="STRING" id="332977.SAMN05421740_101360"/>
<dbReference type="EMBL" id="FNZR01000001">
    <property type="protein sequence ID" value="SEK25640.1"/>
    <property type="molecule type" value="Genomic_DNA"/>
</dbReference>
<dbReference type="InterPro" id="IPR021255">
    <property type="entry name" value="DUF2807"/>
</dbReference>
<dbReference type="Gene3D" id="2.160.20.120">
    <property type="match status" value="1"/>
</dbReference>
<evidence type="ECO:0000259" key="1">
    <source>
        <dbReference type="Pfam" id="PF10988"/>
    </source>
</evidence>
<reference evidence="3" key="1">
    <citation type="submission" date="2016-10" db="EMBL/GenBank/DDBJ databases">
        <authorList>
            <person name="Varghese N."/>
            <person name="Submissions S."/>
        </authorList>
    </citation>
    <scope>NUCLEOTIDE SEQUENCE [LARGE SCALE GENOMIC DNA]</scope>
    <source>
        <strain evidence="3">Jip14</strain>
    </source>
</reference>
<dbReference type="Pfam" id="PF10988">
    <property type="entry name" value="DUF2807"/>
    <property type="match status" value="1"/>
</dbReference>
<evidence type="ECO:0000313" key="3">
    <source>
        <dbReference type="Proteomes" id="UP000198916"/>
    </source>
</evidence>
<proteinExistence type="predicted"/>
<dbReference type="OrthoDB" id="703360at2"/>
<dbReference type="Proteomes" id="UP000198916">
    <property type="component" value="Unassembled WGS sequence"/>
</dbReference>
<feature type="domain" description="Putative auto-transporter adhesin head GIN" evidence="1">
    <location>
        <begin position="6"/>
        <end position="191"/>
    </location>
</feature>
<sequence length="217" mass="24597">MNSLTPFHTIRILTRCEVSLHQDSSCAIHVDEPDDVAEWIDYHVENGELIIQTKPMHYGFLLLHDSYPNIQLACTHLNGIQLFNRANITSPERLRVEKLGVIIRQDGTVELNVDALRVDCTILKRGHIKVAGETIETFLRVYHDGWYDGASLQASTGMVYLTNNARASVWINGEMEARILGRSRFSYRGTPRFSWLSVDEGCRVEPLQGTAEEKPAM</sequence>
<name>A0A1H7FNC7_9SPHI</name>
<gene>
    <name evidence="2" type="ORF">SAMN05421740_101360</name>
</gene>